<dbReference type="Pfam" id="PF23636">
    <property type="entry name" value="DUF7144"/>
    <property type="match status" value="1"/>
</dbReference>
<gene>
    <name evidence="3" type="ORF">VO63_28140</name>
</gene>
<dbReference type="RefSeq" id="WP_046910847.1">
    <property type="nucleotide sequence ID" value="NZ_BAAAXG010000026.1"/>
</dbReference>
<sequence>MTAQPQARSTSEKWASGGTLFGGVVLTVVGVLDIFQGIAAIAKDDVYTRVGDYVFKFDLTSWGWIHLILGILAVIVGLGLLKGMSWARAAGVAIASLTIIANFMWLPYTPWWALILIAVSVFVIWSLCKDWGHEHG</sequence>
<feature type="transmembrane region" description="Helical" evidence="1">
    <location>
        <begin position="62"/>
        <end position="81"/>
    </location>
</feature>
<evidence type="ECO:0000259" key="2">
    <source>
        <dbReference type="Pfam" id="PF23636"/>
    </source>
</evidence>
<proteinExistence type="predicted"/>
<reference evidence="3 4" key="1">
    <citation type="submission" date="2015-05" db="EMBL/GenBank/DDBJ databases">
        <title>Draft Genome assembly of Streptomyces showdoensis.</title>
        <authorList>
            <person name="Thapa K.K."/>
            <person name="Metsa-Ketela M."/>
        </authorList>
    </citation>
    <scope>NUCLEOTIDE SEQUENCE [LARGE SCALE GENOMIC DNA]</scope>
    <source>
        <strain evidence="3 4">ATCC 15227</strain>
    </source>
</reference>
<dbReference type="OrthoDB" id="4482242at2"/>
<dbReference type="EMBL" id="LAQS01000055">
    <property type="protein sequence ID" value="KKZ70556.1"/>
    <property type="molecule type" value="Genomic_DNA"/>
</dbReference>
<feature type="transmembrane region" description="Helical" evidence="1">
    <location>
        <begin position="111"/>
        <end position="128"/>
    </location>
</feature>
<keyword evidence="4" id="KW-1185">Reference proteome</keyword>
<name>A0A2P2GGA8_STREW</name>
<evidence type="ECO:0000313" key="3">
    <source>
        <dbReference type="EMBL" id="KKZ70556.1"/>
    </source>
</evidence>
<accession>A0A2P2GGA8</accession>
<dbReference type="Proteomes" id="UP000265325">
    <property type="component" value="Unassembled WGS sequence"/>
</dbReference>
<keyword evidence="1" id="KW-1133">Transmembrane helix</keyword>
<keyword evidence="1" id="KW-0472">Membrane</keyword>
<feature type="transmembrane region" description="Helical" evidence="1">
    <location>
        <begin position="86"/>
        <end position="105"/>
    </location>
</feature>
<evidence type="ECO:0000313" key="4">
    <source>
        <dbReference type="Proteomes" id="UP000265325"/>
    </source>
</evidence>
<dbReference type="AlphaFoldDB" id="A0A2P2GGA8"/>
<feature type="domain" description="DUF7144" evidence="2">
    <location>
        <begin position="19"/>
        <end position="130"/>
    </location>
</feature>
<dbReference type="InterPro" id="IPR055568">
    <property type="entry name" value="DUF7144"/>
</dbReference>
<protein>
    <submittedName>
        <fullName evidence="3">Membrane protein</fullName>
    </submittedName>
</protein>
<feature type="transmembrane region" description="Helical" evidence="1">
    <location>
        <begin position="20"/>
        <end position="42"/>
    </location>
</feature>
<comment type="caution">
    <text evidence="3">The sequence shown here is derived from an EMBL/GenBank/DDBJ whole genome shotgun (WGS) entry which is preliminary data.</text>
</comment>
<evidence type="ECO:0000256" key="1">
    <source>
        <dbReference type="SAM" id="Phobius"/>
    </source>
</evidence>
<organism evidence="3 4">
    <name type="scientific">Streptomyces showdoensis</name>
    <dbReference type="NCBI Taxonomy" id="68268"/>
    <lineage>
        <taxon>Bacteria</taxon>
        <taxon>Bacillati</taxon>
        <taxon>Actinomycetota</taxon>
        <taxon>Actinomycetes</taxon>
        <taxon>Kitasatosporales</taxon>
        <taxon>Streptomycetaceae</taxon>
        <taxon>Streptomyces</taxon>
    </lineage>
</organism>
<keyword evidence="1" id="KW-0812">Transmembrane</keyword>